<dbReference type="GO" id="GO:0016779">
    <property type="term" value="F:nucleotidyltransferase activity"/>
    <property type="evidence" value="ECO:0007669"/>
    <property type="project" value="UniProtKB-KW"/>
</dbReference>
<reference evidence="3" key="1">
    <citation type="journal article" date="2021" name="Nat. Commun.">
        <title>Genomic analyses provide insights into spinach domestication and the genetic basis of agronomic traits.</title>
        <authorList>
            <person name="Cai X."/>
            <person name="Sun X."/>
            <person name="Xu C."/>
            <person name="Sun H."/>
            <person name="Wang X."/>
            <person name="Ge C."/>
            <person name="Zhang Z."/>
            <person name="Wang Q."/>
            <person name="Fei Z."/>
            <person name="Jiao C."/>
            <person name="Wang Q."/>
        </authorList>
    </citation>
    <scope>NUCLEOTIDE SEQUENCE [LARGE SCALE GENOMIC DNA]</scope>
    <source>
        <strain evidence="3">cv. Varoflay</strain>
    </source>
</reference>
<evidence type="ECO:0000313" key="3">
    <source>
        <dbReference type="Proteomes" id="UP000813463"/>
    </source>
</evidence>
<protein>
    <submittedName>
        <fullName evidence="4">Glucose-1-phosphate adenylyltransferase large subunit 1 isoform X2</fullName>
    </submittedName>
</protein>
<dbReference type="InterPro" id="IPR011831">
    <property type="entry name" value="ADP-Glc_PPase"/>
</dbReference>
<keyword evidence="4" id="KW-0808">Transferase</keyword>
<name>A0ABM3RH91_SPIOL</name>
<dbReference type="PANTHER" id="PTHR43523:SF4">
    <property type="entry name" value="GLUCOSE-1-PHOSPHATE ADENYLYLTRANSFERASE LARGE SUBUNIT 3, CHLOROPLASTIC"/>
    <property type="match status" value="1"/>
</dbReference>
<dbReference type="InterPro" id="IPR005835">
    <property type="entry name" value="NTP_transferase_dom"/>
</dbReference>
<accession>A0ABM3RH91</accession>
<dbReference type="Proteomes" id="UP000813463">
    <property type="component" value="Chromosome 3"/>
</dbReference>
<proteinExistence type="inferred from homology"/>
<dbReference type="Gene3D" id="3.90.550.10">
    <property type="entry name" value="Spore Coat Polysaccharide Biosynthesis Protein SpsA, Chain A"/>
    <property type="match status" value="1"/>
</dbReference>
<dbReference type="GeneID" id="130469615"/>
<evidence type="ECO:0000313" key="4">
    <source>
        <dbReference type="RefSeq" id="XP_056694981.1"/>
    </source>
</evidence>
<evidence type="ECO:0000259" key="2">
    <source>
        <dbReference type="Pfam" id="PF00483"/>
    </source>
</evidence>
<comment type="similarity">
    <text evidence="1">Belongs to the bacterial/plant glucose-1-phosphate adenylyltransferase family.</text>
</comment>
<dbReference type="PANTHER" id="PTHR43523">
    <property type="entry name" value="GLUCOSE-1-PHOSPHATE ADENYLYLTRANSFERASE-RELATED"/>
    <property type="match status" value="1"/>
</dbReference>
<dbReference type="RefSeq" id="XP_056694981.1">
    <property type="nucleotide sequence ID" value="XM_056839003.1"/>
</dbReference>
<keyword evidence="3" id="KW-1185">Reference proteome</keyword>
<dbReference type="InterPro" id="IPR029044">
    <property type="entry name" value="Nucleotide-diphossugar_trans"/>
</dbReference>
<gene>
    <name evidence="4" type="primary">LOC130469615</name>
</gene>
<keyword evidence="4" id="KW-0548">Nucleotidyltransferase</keyword>
<feature type="domain" description="Nucleotidyl transferase" evidence="2">
    <location>
        <begin position="12"/>
        <end position="53"/>
    </location>
</feature>
<sequence length="82" mass="9560">MAFEVGGARNKNIKNVLILYGDQLYTMDYMDLVQSHIDRNSDITVSCVPVGESKWTPKSLDYLKKMHQVTLTLHPWEFRCLR</sequence>
<dbReference type="Pfam" id="PF00483">
    <property type="entry name" value="NTP_transferase"/>
    <property type="match status" value="1"/>
</dbReference>
<organism evidence="3 4">
    <name type="scientific">Spinacia oleracea</name>
    <name type="common">Spinach</name>
    <dbReference type="NCBI Taxonomy" id="3562"/>
    <lineage>
        <taxon>Eukaryota</taxon>
        <taxon>Viridiplantae</taxon>
        <taxon>Streptophyta</taxon>
        <taxon>Embryophyta</taxon>
        <taxon>Tracheophyta</taxon>
        <taxon>Spermatophyta</taxon>
        <taxon>Magnoliopsida</taxon>
        <taxon>eudicotyledons</taxon>
        <taxon>Gunneridae</taxon>
        <taxon>Pentapetalae</taxon>
        <taxon>Caryophyllales</taxon>
        <taxon>Chenopodiaceae</taxon>
        <taxon>Chenopodioideae</taxon>
        <taxon>Anserineae</taxon>
        <taxon>Spinacia</taxon>
    </lineage>
</organism>
<evidence type="ECO:0000256" key="1">
    <source>
        <dbReference type="ARBA" id="ARBA00010443"/>
    </source>
</evidence>
<dbReference type="SUPFAM" id="SSF53448">
    <property type="entry name" value="Nucleotide-diphospho-sugar transferases"/>
    <property type="match status" value="1"/>
</dbReference>
<reference evidence="4" key="2">
    <citation type="submission" date="2025-08" db="UniProtKB">
        <authorList>
            <consortium name="RefSeq"/>
        </authorList>
    </citation>
    <scope>IDENTIFICATION</scope>
    <source>
        <tissue evidence="4">Leaf</tissue>
    </source>
</reference>